<dbReference type="Gene3D" id="1.20.1250.20">
    <property type="entry name" value="MFS general substrate transporter like domains"/>
    <property type="match status" value="1"/>
</dbReference>
<feature type="transmembrane region" description="Helical" evidence="7">
    <location>
        <begin position="141"/>
        <end position="164"/>
    </location>
</feature>
<dbReference type="CDD" id="cd17329">
    <property type="entry name" value="MFS_MdtH_MDR_like"/>
    <property type="match status" value="1"/>
</dbReference>
<reference evidence="9" key="1">
    <citation type="submission" date="2017-02" db="EMBL/GenBank/DDBJ databases">
        <authorList>
            <person name="Regsiter A."/>
            <person name="William W."/>
        </authorList>
    </citation>
    <scope>NUCLEOTIDE SEQUENCE</scope>
    <source>
        <strain evidence="9">Bib</strain>
    </source>
</reference>
<evidence type="ECO:0000256" key="1">
    <source>
        <dbReference type="ARBA" id="ARBA00004651"/>
    </source>
</evidence>
<dbReference type="EMBL" id="FWDM01000018">
    <property type="protein sequence ID" value="SLM12469.1"/>
    <property type="molecule type" value="Genomic_DNA"/>
</dbReference>
<gene>
    <name evidence="9" type="ORF">SPIROBIBN47_250052</name>
</gene>
<dbReference type="InterPro" id="IPR011701">
    <property type="entry name" value="MFS"/>
</dbReference>
<dbReference type="InterPro" id="IPR036259">
    <property type="entry name" value="MFS_trans_sf"/>
</dbReference>
<dbReference type="GO" id="GO:0022857">
    <property type="term" value="F:transmembrane transporter activity"/>
    <property type="evidence" value="ECO:0007669"/>
    <property type="project" value="InterPro"/>
</dbReference>
<dbReference type="InterPro" id="IPR020846">
    <property type="entry name" value="MFS_dom"/>
</dbReference>
<feature type="domain" description="Major facilitator superfamily (MFS) profile" evidence="8">
    <location>
        <begin position="17"/>
        <end position="409"/>
    </location>
</feature>
<evidence type="ECO:0000256" key="5">
    <source>
        <dbReference type="ARBA" id="ARBA00022989"/>
    </source>
</evidence>
<name>A0A3P3XI25_9SPIR</name>
<evidence type="ECO:0000256" key="7">
    <source>
        <dbReference type="SAM" id="Phobius"/>
    </source>
</evidence>
<keyword evidence="6 7" id="KW-0472">Membrane</keyword>
<feature type="transmembrane region" description="Helical" evidence="7">
    <location>
        <begin position="53"/>
        <end position="71"/>
    </location>
</feature>
<keyword evidence="5 7" id="KW-1133">Transmembrane helix</keyword>
<feature type="transmembrane region" description="Helical" evidence="7">
    <location>
        <begin position="226"/>
        <end position="242"/>
    </location>
</feature>
<dbReference type="PROSITE" id="PS50850">
    <property type="entry name" value="MFS"/>
    <property type="match status" value="1"/>
</dbReference>
<keyword evidence="2" id="KW-0813">Transport</keyword>
<dbReference type="Pfam" id="PF07690">
    <property type="entry name" value="MFS_1"/>
    <property type="match status" value="1"/>
</dbReference>
<evidence type="ECO:0000256" key="4">
    <source>
        <dbReference type="ARBA" id="ARBA00022692"/>
    </source>
</evidence>
<keyword evidence="4 7" id="KW-0812">Transmembrane</keyword>
<evidence type="ECO:0000313" key="9">
    <source>
        <dbReference type="EMBL" id="SLM12469.1"/>
    </source>
</evidence>
<dbReference type="GO" id="GO:0005886">
    <property type="term" value="C:plasma membrane"/>
    <property type="evidence" value="ECO:0007669"/>
    <property type="project" value="UniProtKB-SubCell"/>
</dbReference>
<feature type="transmembrane region" description="Helical" evidence="7">
    <location>
        <begin position="262"/>
        <end position="282"/>
    </location>
</feature>
<dbReference type="PANTHER" id="PTHR23517">
    <property type="entry name" value="RESISTANCE PROTEIN MDTM, PUTATIVE-RELATED-RELATED"/>
    <property type="match status" value="1"/>
</dbReference>
<feature type="transmembrane region" description="Helical" evidence="7">
    <location>
        <begin position="170"/>
        <end position="188"/>
    </location>
</feature>
<feature type="transmembrane region" description="Helical" evidence="7">
    <location>
        <begin position="294"/>
        <end position="320"/>
    </location>
</feature>
<dbReference type="PANTHER" id="PTHR23517:SF2">
    <property type="entry name" value="MULTIDRUG RESISTANCE PROTEIN MDTH"/>
    <property type="match status" value="1"/>
</dbReference>
<evidence type="ECO:0000259" key="8">
    <source>
        <dbReference type="PROSITE" id="PS50850"/>
    </source>
</evidence>
<dbReference type="AlphaFoldDB" id="A0A3P3XI25"/>
<evidence type="ECO:0000256" key="2">
    <source>
        <dbReference type="ARBA" id="ARBA00022448"/>
    </source>
</evidence>
<feature type="transmembrane region" description="Helical" evidence="7">
    <location>
        <begin position="20"/>
        <end position="41"/>
    </location>
</feature>
<evidence type="ECO:0000256" key="6">
    <source>
        <dbReference type="ARBA" id="ARBA00023136"/>
    </source>
</evidence>
<dbReference type="InterPro" id="IPR050171">
    <property type="entry name" value="MFS_Transporters"/>
</dbReference>
<feature type="transmembrane region" description="Helical" evidence="7">
    <location>
        <begin position="383"/>
        <end position="404"/>
    </location>
</feature>
<organism evidence="9">
    <name type="scientific">uncultured spirochete</name>
    <dbReference type="NCBI Taxonomy" id="156406"/>
    <lineage>
        <taxon>Bacteria</taxon>
        <taxon>Pseudomonadati</taxon>
        <taxon>Spirochaetota</taxon>
        <taxon>Spirochaetia</taxon>
        <taxon>Spirochaetales</taxon>
        <taxon>environmental samples</taxon>
    </lineage>
</organism>
<feature type="transmembrane region" description="Helical" evidence="7">
    <location>
        <begin position="83"/>
        <end position="103"/>
    </location>
</feature>
<accession>A0A3P3XI25</accession>
<proteinExistence type="predicted"/>
<dbReference type="SUPFAM" id="SSF103473">
    <property type="entry name" value="MFS general substrate transporter"/>
    <property type="match status" value="1"/>
</dbReference>
<keyword evidence="3" id="KW-1003">Cell membrane</keyword>
<protein>
    <submittedName>
        <fullName evidence="9">Major facilitator superfamily MFS_1</fullName>
    </submittedName>
</protein>
<comment type="subcellular location">
    <subcellularLocation>
        <location evidence="1">Cell membrane</location>
        <topology evidence="1">Multi-pass membrane protein</topology>
    </subcellularLocation>
</comment>
<sequence>MRPIRKFLNVYSGLPSSLYVLFAATVINSVGMFVFPFLTLYLTGRVGMTQQEAGFFIMIVNFAYIPANFIGGKIADTFGRKKLMVAAQVLSGLCYIPCGFAGIGGNVRWFLLASVFFDGLTDPARSAMMTDLTTPETRRRAFSLTYLGHNLGFAVGMMIAGFLFEKSTSWLFWGNAIAILAAVSLVALKVPETKPSREQVEASFGSGATDEAHRGNIIQALLSRPYLVMFTILTGLYGFVYAQHRFALPLQTKEFFGARGSVIYGTLMTLNATMVIVLSTPIMALTQRWKPINAVALAGILFALGFGLIGLAPSVLLMYLTTAIWTLGEIVNATNEGTYVANHTPISHRGRFQAVLPLIGGLGWSVSPPVVGWFTDRFGLKTAWPYLGLIAALACIGIWYLGIIENRPGRKLGKARAM</sequence>
<evidence type="ECO:0000256" key="3">
    <source>
        <dbReference type="ARBA" id="ARBA00022475"/>
    </source>
</evidence>